<keyword evidence="2" id="KW-1185">Reference proteome</keyword>
<gene>
    <name evidence="1" type="ORF">FYC77_18475</name>
</gene>
<protein>
    <submittedName>
        <fullName evidence="1">Uncharacterized protein</fullName>
    </submittedName>
</protein>
<evidence type="ECO:0000313" key="2">
    <source>
        <dbReference type="Proteomes" id="UP000324104"/>
    </source>
</evidence>
<dbReference type="InterPro" id="IPR055944">
    <property type="entry name" value="DUF7522"/>
</dbReference>
<dbReference type="RefSeq" id="WP_149082975.1">
    <property type="nucleotide sequence ID" value="NZ_VTAW01000039.1"/>
</dbReference>
<dbReference type="Proteomes" id="UP000324104">
    <property type="component" value="Unassembled WGS sequence"/>
</dbReference>
<accession>A0A5D5AHV7</accession>
<evidence type="ECO:0000313" key="1">
    <source>
        <dbReference type="EMBL" id="TYT60513.1"/>
    </source>
</evidence>
<dbReference type="EMBL" id="VTAW01000039">
    <property type="protein sequence ID" value="TYT60513.1"/>
    <property type="molecule type" value="Genomic_DNA"/>
</dbReference>
<dbReference type="Pfam" id="PF24366">
    <property type="entry name" value="DUF7522"/>
    <property type="match status" value="1"/>
</dbReference>
<dbReference type="AlphaFoldDB" id="A0A5D5AHV7"/>
<reference evidence="1 2" key="1">
    <citation type="submission" date="2019-08" db="EMBL/GenBank/DDBJ databases">
        <title>Archaea genome.</title>
        <authorList>
            <person name="Kajale S."/>
            <person name="Shouche Y."/>
            <person name="Deshpande N."/>
            <person name="Sharma A."/>
        </authorList>
    </citation>
    <scope>NUCLEOTIDE SEQUENCE [LARGE SCALE GENOMIC DNA]</scope>
    <source>
        <strain evidence="1 2">ESP3B_9</strain>
    </source>
</reference>
<sequence>MPTVRPTARTVWDAVYGRIGADLRAVIRYQPMDWDSVMRDDVRERYTHSDTQAIVDQTIVCQLSHGRQERAFESGSLNALVQVFEDAWVVSCPDSPGRKSGVLVSIERDGNAATMADVQWCIDILEEDTDQLVA</sequence>
<organism evidence="1 2">
    <name type="scientific">Natrialba swarupiae</name>
    <dbReference type="NCBI Taxonomy" id="2448032"/>
    <lineage>
        <taxon>Archaea</taxon>
        <taxon>Methanobacteriati</taxon>
        <taxon>Methanobacteriota</taxon>
        <taxon>Stenosarchaea group</taxon>
        <taxon>Halobacteria</taxon>
        <taxon>Halobacteriales</taxon>
        <taxon>Natrialbaceae</taxon>
        <taxon>Natrialba</taxon>
    </lineage>
</organism>
<name>A0A5D5AHV7_9EURY</name>
<comment type="caution">
    <text evidence="1">The sequence shown here is derived from an EMBL/GenBank/DDBJ whole genome shotgun (WGS) entry which is preliminary data.</text>
</comment>
<proteinExistence type="predicted"/>